<keyword evidence="4" id="KW-0677">Repeat</keyword>
<organism evidence="9 10">
    <name type="scientific">Olpidium bornovanus</name>
    <dbReference type="NCBI Taxonomy" id="278681"/>
    <lineage>
        <taxon>Eukaryota</taxon>
        <taxon>Fungi</taxon>
        <taxon>Fungi incertae sedis</taxon>
        <taxon>Olpidiomycota</taxon>
        <taxon>Olpidiomycotina</taxon>
        <taxon>Olpidiomycetes</taxon>
        <taxon>Olpidiales</taxon>
        <taxon>Olpidiaceae</taxon>
        <taxon>Olpidium</taxon>
    </lineage>
</organism>
<evidence type="ECO:0000313" key="10">
    <source>
        <dbReference type="Proteomes" id="UP000673691"/>
    </source>
</evidence>
<proteinExistence type="inferred from homology"/>
<dbReference type="InterPro" id="IPR027525">
    <property type="entry name" value="eIF3i"/>
</dbReference>
<gene>
    <name evidence="9" type="ORF">BJ554DRAFT_1178</name>
</gene>
<dbReference type="AlphaFoldDB" id="A0A8H8A1F8"/>
<evidence type="ECO:0000256" key="1">
    <source>
        <dbReference type="ARBA" id="ARBA00022490"/>
    </source>
</evidence>
<dbReference type="PROSITE" id="PS50082">
    <property type="entry name" value="WD_REPEATS_2"/>
    <property type="match status" value="3"/>
</dbReference>
<reference evidence="9 10" key="1">
    <citation type="journal article" name="Sci. Rep.">
        <title>Genome-scale phylogenetic analyses confirm Olpidium as the closest living zoosporic fungus to the non-flagellated, terrestrial fungi.</title>
        <authorList>
            <person name="Chang Y."/>
            <person name="Rochon D."/>
            <person name="Sekimoto S."/>
            <person name="Wang Y."/>
            <person name="Chovatia M."/>
            <person name="Sandor L."/>
            <person name="Salamov A."/>
            <person name="Grigoriev I.V."/>
            <person name="Stajich J.E."/>
            <person name="Spatafora J.W."/>
        </authorList>
    </citation>
    <scope>NUCLEOTIDE SEQUENCE [LARGE SCALE GENOMIC DNA]</scope>
    <source>
        <strain evidence="9">S191</strain>
    </source>
</reference>
<dbReference type="InterPro" id="IPR015943">
    <property type="entry name" value="WD40/YVTN_repeat-like_dom_sf"/>
</dbReference>
<evidence type="ECO:0000256" key="6">
    <source>
        <dbReference type="ARBA" id="ARBA00038394"/>
    </source>
</evidence>
<evidence type="ECO:0000256" key="3">
    <source>
        <dbReference type="ARBA" id="ARBA00022574"/>
    </source>
</evidence>
<protein>
    <recommendedName>
        <fullName evidence="7">Serine-threonine kinase receptor-associated protein</fullName>
    </recommendedName>
</protein>
<evidence type="ECO:0000256" key="4">
    <source>
        <dbReference type="ARBA" id="ARBA00022737"/>
    </source>
</evidence>
<dbReference type="Gene3D" id="2.130.10.10">
    <property type="entry name" value="YVTN repeat-like/Quinoprotein amine dehydrogenase"/>
    <property type="match status" value="2"/>
</dbReference>
<dbReference type="PANTHER" id="PTHR19877:SF1">
    <property type="entry name" value="EUKARYOTIC TRANSLATION INITIATION FACTOR 3 SUBUNIT I"/>
    <property type="match status" value="1"/>
</dbReference>
<dbReference type="GO" id="GO:0071541">
    <property type="term" value="C:eukaryotic translation initiation factor 3 complex, eIF3m"/>
    <property type="evidence" value="ECO:0007669"/>
    <property type="project" value="TreeGrafter"/>
</dbReference>
<dbReference type="SMART" id="SM00320">
    <property type="entry name" value="WD40"/>
    <property type="match status" value="3"/>
</dbReference>
<feature type="repeat" description="WD" evidence="8">
    <location>
        <begin position="334"/>
        <end position="364"/>
    </location>
</feature>
<feature type="repeat" description="WD" evidence="8">
    <location>
        <begin position="234"/>
        <end position="275"/>
    </location>
</feature>
<dbReference type="SUPFAM" id="SSF50978">
    <property type="entry name" value="WD40 repeat-like"/>
    <property type="match status" value="1"/>
</dbReference>
<evidence type="ECO:0000256" key="7">
    <source>
        <dbReference type="ARBA" id="ARBA00040390"/>
    </source>
</evidence>
<evidence type="ECO:0000256" key="5">
    <source>
        <dbReference type="ARBA" id="ARBA00022917"/>
    </source>
</evidence>
<dbReference type="Pfam" id="PF24805">
    <property type="entry name" value="EIF3I"/>
    <property type="match status" value="1"/>
</dbReference>
<dbReference type="Proteomes" id="UP000673691">
    <property type="component" value="Unassembled WGS sequence"/>
</dbReference>
<evidence type="ECO:0000256" key="2">
    <source>
        <dbReference type="ARBA" id="ARBA00022540"/>
    </source>
</evidence>
<keyword evidence="3 8" id="KW-0853">WD repeat</keyword>
<feature type="repeat" description="WD" evidence="8">
    <location>
        <begin position="60"/>
        <end position="101"/>
    </location>
</feature>
<sequence length="382" mass="41569">LFREHCTGGVCVGGSPAGGTGSACGGRVAGHPVVQATRRTQASIATATACNTLKGDRGLLLNPRRSLTQIKFNRDGDLLFSASKDNVLCVWYWHNGERLGTYEGHQGAIWSVQTGRLVHTWQFPTAVKWVAFSTDGRHAFLTCERRMGYPGSITILEIKPLGGERESLGFGAKNLDQLGRLRFPLGFPENPEPVSMMQPKESKALVGGWGPFDQFVIAGHEDGTITHGDLLNTVKHHSALITDIQFAKDHSYFITASKDSSAHIYEAKTLHLLKTYKPADKTPLNSAALTPSPAELVVLGGGQEAMEAARTSQRAGKFECRFYNKIFEEEIGRVKGHFGPINTIAIHPAGTGYASGAEDGFIRLHQFDKGYQKFAAEAIFVE</sequence>
<dbReference type="PANTHER" id="PTHR19877">
    <property type="entry name" value="EUKARYOTIC TRANSLATION INITIATION FACTOR 3 SUBUNIT I"/>
    <property type="match status" value="1"/>
</dbReference>
<keyword evidence="1" id="KW-0963">Cytoplasm</keyword>
<dbReference type="GO" id="GO:0003743">
    <property type="term" value="F:translation initiation factor activity"/>
    <property type="evidence" value="ECO:0007669"/>
    <property type="project" value="UniProtKB-KW"/>
</dbReference>
<evidence type="ECO:0000313" key="9">
    <source>
        <dbReference type="EMBL" id="KAG5463185.1"/>
    </source>
</evidence>
<dbReference type="InterPro" id="IPR001680">
    <property type="entry name" value="WD40_rpt"/>
</dbReference>
<comment type="caution">
    <text evidence="9">The sequence shown here is derived from an EMBL/GenBank/DDBJ whole genome shotgun (WGS) entry which is preliminary data.</text>
</comment>
<dbReference type="EMBL" id="JAEFCI010001011">
    <property type="protein sequence ID" value="KAG5463185.1"/>
    <property type="molecule type" value="Genomic_DNA"/>
</dbReference>
<evidence type="ECO:0000256" key="8">
    <source>
        <dbReference type="PROSITE-ProRule" id="PRU00221"/>
    </source>
</evidence>
<keyword evidence="10" id="KW-1185">Reference proteome</keyword>
<accession>A0A8H8A1F8</accession>
<dbReference type="Pfam" id="PF00400">
    <property type="entry name" value="WD40"/>
    <property type="match status" value="1"/>
</dbReference>
<comment type="similarity">
    <text evidence="6">Belongs to the WD repeat STRAP family.</text>
</comment>
<name>A0A8H8A1F8_9FUNG</name>
<keyword evidence="2 9" id="KW-0396">Initiation factor</keyword>
<keyword evidence="5" id="KW-0648">Protein biosynthesis</keyword>
<dbReference type="InterPro" id="IPR036322">
    <property type="entry name" value="WD40_repeat_dom_sf"/>
</dbReference>
<dbReference type="GO" id="GO:0002183">
    <property type="term" value="P:cytoplasmic translational initiation"/>
    <property type="evidence" value="ECO:0007669"/>
    <property type="project" value="TreeGrafter"/>
</dbReference>
<feature type="non-terminal residue" evidence="9">
    <location>
        <position position="1"/>
    </location>
</feature>
<dbReference type="GO" id="GO:0003723">
    <property type="term" value="F:RNA binding"/>
    <property type="evidence" value="ECO:0007669"/>
    <property type="project" value="TreeGrafter"/>
</dbReference>